<dbReference type="AlphaFoldDB" id="A0A0G4IPB4"/>
<feature type="transmembrane region" description="Helical" evidence="6">
    <location>
        <begin position="642"/>
        <end position="666"/>
    </location>
</feature>
<dbReference type="EMBL" id="CDSF01000078">
    <property type="protein sequence ID" value="CEO97047.1"/>
    <property type="molecule type" value="Genomic_DNA"/>
</dbReference>
<evidence type="ECO:0000313" key="9">
    <source>
        <dbReference type="Proteomes" id="UP000039324"/>
    </source>
</evidence>
<evidence type="ECO:0000256" key="1">
    <source>
        <dbReference type="ARBA" id="ARBA00004141"/>
    </source>
</evidence>
<feature type="transmembrane region" description="Helical" evidence="6">
    <location>
        <begin position="801"/>
        <end position="821"/>
    </location>
</feature>
<protein>
    <recommendedName>
        <fullName evidence="7">G-protein coupled receptors family 3 profile domain-containing protein</fullName>
    </recommendedName>
</protein>
<proteinExistence type="predicted"/>
<gene>
    <name evidence="8" type="ORF">PBRA_005651</name>
</gene>
<dbReference type="Proteomes" id="UP000039324">
    <property type="component" value="Unassembled WGS sequence"/>
</dbReference>
<feature type="transmembrane region" description="Helical" evidence="6">
    <location>
        <begin position="584"/>
        <end position="604"/>
    </location>
</feature>
<dbReference type="GO" id="GO:0016020">
    <property type="term" value="C:membrane"/>
    <property type="evidence" value="ECO:0007669"/>
    <property type="project" value="UniProtKB-SubCell"/>
</dbReference>
<dbReference type="InterPro" id="IPR017978">
    <property type="entry name" value="GPCR_3_C"/>
</dbReference>
<keyword evidence="9" id="KW-1185">Reference proteome</keyword>
<evidence type="ECO:0000313" key="8">
    <source>
        <dbReference type="EMBL" id="CEO97047.1"/>
    </source>
</evidence>
<comment type="subcellular location">
    <subcellularLocation>
        <location evidence="1">Membrane</location>
        <topology evidence="1">Multi-pass membrane protein</topology>
    </subcellularLocation>
</comment>
<keyword evidence="2 6" id="KW-0812">Transmembrane</keyword>
<evidence type="ECO:0000256" key="2">
    <source>
        <dbReference type="ARBA" id="ARBA00022692"/>
    </source>
</evidence>
<evidence type="ECO:0000256" key="6">
    <source>
        <dbReference type="SAM" id="Phobius"/>
    </source>
</evidence>
<feature type="transmembrane region" description="Helical" evidence="6">
    <location>
        <begin position="728"/>
        <end position="748"/>
    </location>
</feature>
<keyword evidence="5" id="KW-0175">Coiled coil</keyword>
<organism evidence="8 9">
    <name type="scientific">Plasmodiophora brassicae</name>
    <name type="common">Clubroot disease agent</name>
    <dbReference type="NCBI Taxonomy" id="37360"/>
    <lineage>
        <taxon>Eukaryota</taxon>
        <taxon>Sar</taxon>
        <taxon>Rhizaria</taxon>
        <taxon>Endomyxa</taxon>
        <taxon>Phytomyxea</taxon>
        <taxon>Plasmodiophorida</taxon>
        <taxon>Plasmodiophoridae</taxon>
        <taxon>Plasmodiophora</taxon>
    </lineage>
</organism>
<evidence type="ECO:0000256" key="3">
    <source>
        <dbReference type="ARBA" id="ARBA00022989"/>
    </source>
</evidence>
<feature type="transmembrane region" description="Helical" evidence="6">
    <location>
        <begin position="616"/>
        <end position="636"/>
    </location>
</feature>
<accession>A0A0G4IPB4</accession>
<sequence length="908" mass="98245">MAATTSLDVCSVGELRAEVQAEALGMQATLVKKEHMLAALAEACLNYVRDDTPSPYTYPSPPSYLDLNPHRLSEMFIRQFSTALDLNATCVHDLKDRIGWVSYSAAVAANCTMAASDTLTWRCAYKYPGCPQTSATLSHPITVHQWQSQNNSTFCPIYCLQPGRYNNSFSNFLQDFTKPMELLTPSLSVTRALWCPVPVWHPADCGGVPRSLKQDPGILAMYFTASAFDMFRYAPSLYPSDFKASYNDDSVADIPLTYLVLARHPGDLTKVGYVAPYQDSITLKPCTSAYLPMVYGDDLIGLMWIDETFDDISVRLPMFLPTRGSLSFVSSLSQSALVYASSPKLFDLLYCPVSPDCSGDHWNATLFQERASGIFTETSFVHGCNSDTIGMWATVSGSAGNSTSTAMVTLKSTQYYAITSMISSDIMLTSLVPVTDIERAAIWSTTLSQDVFFVDASTSALSNLTLTISNGGLLSAPWAIKVDDPFAVAEPSNGFLPAGRSTFVQFGIRPSLAFNASTSWAKLTLSGQDIGSGPCFPTITLKVQVTYASVSNQGYHVYCATHASDPVCIAYYDAKYISSGTKDVFAAIGILALLMQLYAVGGLLKRRRTRRVFFGSLPLTFLSLLGTIAFAVELVLLSRDQTVGVCAARVLLSASGLSLITVPCLVKLYRFVMIFTTTKVVVIRDRPLVLLTVAFTALNIALAGAWIAQAGFHDNDQYTCAIAAGSPFTVVMAVVNVVTFLTGIYLVIRLASIGPNFHLYAIFAPVVSSSTQSFQVVAAVLVIGAILFFAMRNVILGSTYLILQGVAAAALSIIPFGLIVVPQLALPDIDDASGTQSRLITVTRKVNTVSDDVAAADAVLPSDELVRAQAALEEATAGLNRQKDAVDRLTKTYVRLQAEQIYKKSRAR</sequence>
<evidence type="ECO:0000256" key="5">
    <source>
        <dbReference type="SAM" id="Coils"/>
    </source>
</evidence>
<feature type="domain" description="G-protein coupled receptors family 3 profile" evidence="7">
    <location>
        <begin position="584"/>
        <end position="822"/>
    </location>
</feature>
<evidence type="ECO:0000259" key="7">
    <source>
        <dbReference type="Pfam" id="PF00003"/>
    </source>
</evidence>
<dbReference type="Pfam" id="PF00003">
    <property type="entry name" value="7tm_3"/>
    <property type="match status" value="1"/>
</dbReference>
<feature type="transmembrane region" description="Helical" evidence="6">
    <location>
        <begin position="760"/>
        <end position="789"/>
    </location>
</feature>
<name>A0A0G4IPB4_PLABS</name>
<dbReference type="GO" id="GO:0004930">
    <property type="term" value="F:G protein-coupled receptor activity"/>
    <property type="evidence" value="ECO:0007669"/>
    <property type="project" value="InterPro"/>
</dbReference>
<feature type="transmembrane region" description="Helical" evidence="6">
    <location>
        <begin position="687"/>
        <end position="708"/>
    </location>
</feature>
<feature type="coiled-coil region" evidence="5">
    <location>
        <begin position="865"/>
        <end position="899"/>
    </location>
</feature>
<keyword evidence="3 6" id="KW-1133">Transmembrane helix</keyword>
<keyword evidence="4 6" id="KW-0472">Membrane</keyword>
<evidence type="ECO:0000256" key="4">
    <source>
        <dbReference type="ARBA" id="ARBA00023136"/>
    </source>
</evidence>
<reference evidence="8 9" key="1">
    <citation type="submission" date="2015-02" db="EMBL/GenBank/DDBJ databases">
        <authorList>
            <person name="Chooi Y.-H."/>
        </authorList>
    </citation>
    <scope>NUCLEOTIDE SEQUENCE [LARGE SCALE GENOMIC DNA]</scope>
    <source>
        <strain evidence="8">E3</strain>
    </source>
</reference>